<reference evidence="3 4" key="1">
    <citation type="submission" date="2020-06" db="EMBL/GenBank/DDBJ databases">
        <title>Rhizobium sp.nov. isolated from the tomato plant.</title>
        <authorList>
            <person name="Thin K.K."/>
            <person name="Zhang X."/>
            <person name="He S."/>
        </authorList>
    </citation>
    <scope>NUCLEOTIDE SEQUENCE [LARGE SCALE GENOMIC DNA]</scope>
    <source>
        <strain evidence="3 4">DBTS2</strain>
    </source>
</reference>
<name>A0ABX2QKG1_9HYPH</name>
<dbReference type="Proteomes" id="UP000659172">
    <property type="component" value="Unassembled WGS sequence"/>
</dbReference>
<comment type="caution">
    <text evidence="3">The sequence shown here is derived from an EMBL/GenBank/DDBJ whole genome shotgun (WGS) entry which is preliminary data.</text>
</comment>
<accession>A0ABX2QKG1</accession>
<evidence type="ECO:0000313" key="3">
    <source>
        <dbReference type="EMBL" id="NVP58272.1"/>
    </source>
</evidence>
<protein>
    <submittedName>
        <fullName evidence="3">Uncharacterized protein</fullName>
    </submittedName>
</protein>
<feature type="transmembrane region" description="Helical" evidence="2">
    <location>
        <begin position="29"/>
        <end position="55"/>
    </location>
</feature>
<keyword evidence="4" id="KW-1185">Reference proteome</keyword>
<dbReference type="EMBL" id="JABXYK010000023">
    <property type="protein sequence ID" value="NVP58272.1"/>
    <property type="molecule type" value="Genomic_DNA"/>
</dbReference>
<evidence type="ECO:0000313" key="4">
    <source>
        <dbReference type="Proteomes" id="UP000659172"/>
    </source>
</evidence>
<feature type="region of interest" description="Disordered" evidence="1">
    <location>
        <begin position="1"/>
        <end position="24"/>
    </location>
</feature>
<organism evidence="3 4">
    <name type="scientific">Mycoplana rhizolycopersici</name>
    <dbReference type="NCBI Taxonomy" id="2746702"/>
    <lineage>
        <taxon>Bacteria</taxon>
        <taxon>Pseudomonadati</taxon>
        <taxon>Pseudomonadota</taxon>
        <taxon>Alphaproteobacteria</taxon>
        <taxon>Hyphomicrobiales</taxon>
        <taxon>Rhizobiaceae</taxon>
        <taxon>Mycoplana</taxon>
    </lineage>
</organism>
<keyword evidence="2" id="KW-1133">Transmembrane helix</keyword>
<keyword evidence="2" id="KW-0472">Membrane</keyword>
<keyword evidence="2" id="KW-0812">Transmembrane</keyword>
<evidence type="ECO:0000256" key="2">
    <source>
        <dbReference type="SAM" id="Phobius"/>
    </source>
</evidence>
<dbReference type="RefSeq" id="WP_176952172.1">
    <property type="nucleotide sequence ID" value="NZ_JABXYK010000023.1"/>
</dbReference>
<proteinExistence type="predicted"/>
<sequence length="57" mass="6014">MGYVGHQSRTPFLSRAETPARDGAQPPPVSAILCLIVVGMAALVLVGRAFIYLFAAI</sequence>
<gene>
    <name evidence="3" type="ORF">HV823_23845</name>
</gene>
<evidence type="ECO:0000256" key="1">
    <source>
        <dbReference type="SAM" id="MobiDB-lite"/>
    </source>
</evidence>